<dbReference type="Proteomes" id="UP001596333">
    <property type="component" value="Unassembled WGS sequence"/>
</dbReference>
<dbReference type="EMBL" id="JBHSXI010000012">
    <property type="protein sequence ID" value="MFC6889926.1"/>
    <property type="molecule type" value="Genomic_DNA"/>
</dbReference>
<proteinExistence type="predicted"/>
<dbReference type="AlphaFoldDB" id="A0ABD5UNT8"/>
<keyword evidence="3" id="KW-1185">Reference proteome</keyword>
<gene>
    <name evidence="2" type="ORF">ACFQEY_12985</name>
</gene>
<feature type="compositionally biased region" description="Low complexity" evidence="1">
    <location>
        <begin position="33"/>
        <end position="42"/>
    </location>
</feature>
<reference evidence="2 3" key="1">
    <citation type="journal article" date="2019" name="Int. J. Syst. Evol. Microbiol.">
        <title>The Global Catalogue of Microorganisms (GCM) 10K type strain sequencing project: providing services to taxonomists for standard genome sequencing and annotation.</title>
        <authorList>
            <consortium name="The Broad Institute Genomics Platform"/>
            <consortium name="The Broad Institute Genome Sequencing Center for Infectious Disease"/>
            <person name="Wu L."/>
            <person name="Ma J."/>
        </authorList>
    </citation>
    <scope>NUCLEOTIDE SEQUENCE [LARGE SCALE GENOMIC DNA]</scope>
    <source>
        <strain evidence="2 3">Y73</strain>
    </source>
</reference>
<sequence length="42" mass="4518">MGYSEYVDPDADSRKRRLADTTDTTDAQTRGLADAAAGQQQA</sequence>
<evidence type="ECO:0000313" key="2">
    <source>
        <dbReference type="EMBL" id="MFC6889926.1"/>
    </source>
</evidence>
<evidence type="ECO:0000256" key="1">
    <source>
        <dbReference type="SAM" id="MobiDB-lite"/>
    </source>
</evidence>
<comment type="caution">
    <text evidence="2">The sequence shown here is derived from an EMBL/GenBank/DDBJ whole genome shotgun (WGS) entry which is preliminary data.</text>
</comment>
<name>A0ABD5UNT8_9EURY</name>
<evidence type="ECO:0000313" key="3">
    <source>
        <dbReference type="Proteomes" id="UP001596333"/>
    </source>
</evidence>
<protein>
    <submittedName>
        <fullName evidence="2">Uncharacterized protein</fullName>
    </submittedName>
</protein>
<accession>A0ABD5UNT8</accession>
<feature type="region of interest" description="Disordered" evidence="1">
    <location>
        <begin position="1"/>
        <end position="42"/>
    </location>
</feature>
<organism evidence="2 3">
    <name type="scientific">Halorubrum trueperi</name>
    <dbReference type="NCBI Taxonomy" id="2004704"/>
    <lineage>
        <taxon>Archaea</taxon>
        <taxon>Methanobacteriati</taxon>
        <taxon>Methanobacteriota</taxon>
        <taxon>Stenosarchaea group</taxon>
        <taxon>Halobacteria</taxon>
        <taxon>Halobacteriales</taxon>
        <taxon>Haloferacaceae</taxon>
        <taxon>Halorubrum</taxon>
    </lineage>
</organism>